<protein>
    <submittedName>
        <fullName evidence="3">Glycosyl transferase family 1</fullName>
    </submittedName>
</protein>
<dbReference type="Pfam" id="PF00534">
    <property type="entry name" value="Glycos_transf_1"/>
    <property type="match status" value="1"/>
</dbReference>
<reference evidence="3 4" key="1">
    <citation type="submission" date="2019-03" db="EMBL/GenBank/DDBJ databases">
        <title>Genomic Encyclopedia of Type Strains, Phase III (KMG-III): the genomes of soil and plant-associated and newly described type strains.</title>
        <authorList>
            <person name="Whitman W."/>
        </authorList>
    </citation>
    <scope>NUCLEOTIDE SEQUENCE [LARGE SCALE GENOMIC DNA]</scope>
    <source>
        <strain evidence="3 4">CGMCC 1.12801</strain>
    </source>
</reference>
<name>A0A4R7CYM7_9SPHI</name>
<dbReference type="OrthoDB" id="596635at2"/>
<dbReference type="Proteomes" id="UP000294752">
    <property type="component" value="Unassembled WGS sequence"/>
</dbReference>
<dbReference type="GO" id="GO:0009103">
    <property type="term" value="P:lipopolysaccharide biosynthetic process"/>
    <property type="evidence" value="ECO:0007669"/>
    <property type="project" value="TreeGrafter"/>
</dbReference>
<comment type="caution">
    <text evidence="3">The sequence shown here is derived from an EMBL/GenBank/DDBJ whole genome shotgun (WGS) entry which is preliminary data.</text>
</comment>
<gene>
    <name evidence="3" type="ORF">B0I21_10425</name>
</gene>
<sequence>MTLIDAIFINNGGGKVLLDYLITSLCRADEKSTFTFLLDERLRHSYDMKKFTNHSVIFCNGFIDRSNYYRKFGNKFSKVLCFGNIPPNIGLPAQVYTYFHNPMYLAIPREFGLVQRLLFVIKTWILRSAKKNTNYWLVQNNRIKEGLVQKFSLAASNVWVVPFYPPLDPVQSPDRVKGTFIYVSNATPHKNHKLLITAFCKYFDEFQEGCLTVTVNNDYPDVVDMISAKIEAGYPIRNIGFVDRARLSQAYAEHEYLVFPSLAESFGLGIVEAIEGGCKVIGANLPYMHQVCTPSLVFDPQDEADIYQKLVESRGNVAASVQKIHNQIEDMVDLLK</sequence>
<dbReference type="Gene3D" id="3.40.50.2000">
    <property type="entry name" value="Glycogen Phosphorylase B"/>
    <property type="match status" value="1"/>
</dbReference>
<dbReference type="InterPro" id="IPR001296">
    <property type="entry name" value="Glyco_trans_1"/>
</dbReference>
<evidence type="ECO:0000259" key="2">
    <source>
        <dbReference type="Pfam" id="PF00534"/>
    </source>
</evidence>
<dbReference type="SUPFAM" id="SSF53756">
    <property type="entry name" value="UDP-Glycosyltransferase/glycogen phosphorylase"/>
    <property type="match status" value="1"/>
</dbReference>
<dbReference type="GO" id="GO:0016757">
    <property type="term" value="F:glycosyltransferase activity"/>
    <property type="evidence" value="ECO:0007669"/>
    <property type="project" value="InterPro"/>
</dbReference>
<feature type="domain" description="Glycosyl transferase family 1" evidence="2">
    <location>
        <begin position="178"/>
        <end position="292"/>
    </location>
</feature>
<dbReference type="PANTHER" id="PTHR46401:SF2">
    <property type="entry name" value="GLYCOSYLTRANSFERASE WBBK-RELATED"/>
    <property type="match status" value="1"/>
</dbReference>
<dbReference type="PANTHER" id="PTHR46401">
    <property type="entry name" value="GLYCOSYLTRANSFERASE WBBK-RELATED"/>
    <property type="match status" value="1"/>
</dbReference>
<organism evidence="3 4">
    <name type="scientific">Sphingobacterium paludis</name>
    <dbReference type="NCBI Taxonomy" id="1476465"/>
    <lineage>
        <taxon>Bacteria</taxon>
        <taxon>Pseudomonadati</taxon>
        <taxon>Bacteroidota</taxon>
        <taxon>Sphingobacteriia</taxon>
        <taxon>Sphingobacteriales</taxon>
        <taxon>Sphingobacteriaceae</taxon>
        <taxon>Sphingobacterium</taxon>
    </lineage>
</organism>
<keyword evidence="4" id="KW-1185">Reference proteome</keyword>
<dbReference type="EMBL" id="SNZV01000004">
    <property type="protein sequence ID" value="TDS13699.1"/>
    <property type="molecule type" value="Genomic_DNA"/>
</dbReference>
<proteinExistence type="predicted"/>
<dbReference type="RefSeq" id="WP_133640035.1">
    <property type="nucleotide sequence ID" value="NZ_SNZV01000004.1"/>
</dbReference>
<dbReference type="AlphaFoldDB" id="A0A4R7CYM7"/>
<keyword evidence="1 3" id="KW-0808">Transferase</keyword>
<evidence type="ECO:0000256" key="1">
    <source>
        <dbReference type="ARBA" id="ARBA00022679"/>
    </source>
</evidence>
<evidence type="ECO:0000313" key="4">
    <source>
        <dbReference type="Proteomes" id="UP000294752"/>
    </source>
</evidence>
<accession>A0A4R7CYM7</accession>
<evidence type="ECO:0000313" key="3">
    <source>
        <dbReference type="EMBL" id="TDS13699.1"/>
    </source>
</evidence>